<dbReference type="CDD" id="cd03801">
    <property type="entry name" value="GT4_PimA-like"/>
    <property type="match status" value="1"/>
</dbReference>
<proteinExistence type="predicted"/>
<dbReference type="Pfam" id="PF13439">
    <property type="entry name" value="Glyco_transf_4"/>
    <property type="match status" value="1"/>
</dbReference>
<dbReference type="RefSeq" id="WP_048104381.1">
    <property type="nucleotide sequence ID" value="NZ_CP007026.1"/>
</dbReference>
<evidence type="ECO:0000313" key="6">
    <source>
        <dbReference type="Proteomes" id="UP000241022"/>
    </source>
</evidence>
<reference evidence="6" key="2">
    <citation type="submission" date="2016-05" db="EMBL/GenBank/DDBJ databases">
        <authorList>
            <person name="Dupont C."/>
            <person name="Santoro A."/>
        </authorList>
    </citation>
    <scope>NUCLEOTIDE SEQUENCE [LARGE SCALE GENOMIC DNA]</scope>
    <source>
        <strain evidence="6">U25</strain>
    </source>
</reference>
<keyword evidence="3" id="KW-0808">Transferase</keyword>
<reference evidence="4 6" key="4">
    <citation type="submission" date="2018-04" db="EMBL/GenBank/DDBJ databases">
        <title>Transcriptomics of ammonia oxidizing archaea.</title>
        <authorList>
            <person name="Carini P."/>
        </authorList>
    </citation>
    <scope>NUCLEOTIDE SEQUENCE [LARGE SCALE GENOMIC DNA]</scope>
    <source>
        <strain evidence="4 6">U25</strain>
    </source>
</reference>
<gene>
    <name evidence="4" type="ORF">A7X95_05715</name>
    <name evidence="3" type="ORF">T478_0131</name>
</gene>
<dbReference type="OrthoDB" id="132546at2157"/>
<evidence type="ECO:0000313" key="5">
    <source>
        <dbReference type="Proteomes" id="UP000030944"/>
    </source>
</evidence>
<reference evidence="3 5" key="1">
    <citation type="journal article" date="2015" name="Proc. Natl. Acad. Sci. U.S.A.">
        <title>Genomic and proteomic characterization of "Candidatus Nitrosopelagicus brevis": An ammonia-oxidizing archaeon from the open ocean.</title>
        <authorList>
            <person name="Santoro A.E."/>
            <person name="Dupont C.L."/>
            <person name="Richter R.A."/>
            <person name="Craig M.T."/>
            <person name="Carini P."/>
            <person name="McIlvin M.R."/>
            <person name="Yang Y."/>
            <person name="Orsi W.D."/>
            <person name="Moran D.M."/>
            <person name="Saito M.A."/>
        </authorList>
    </citation>
    <scope>NUCLEOTIDE SEQUENCE [LARGE SCALE GENOMIC DNA]</scope>
    <source>
        <strain evidence="3">CN25</strain>
        <strain evidence="5">V2</strain>
    </source>
</reference>
<evidence type="ECO:0000313" key="4">
    <source>
        <dbReference type="EMBL" id="PTL87389.1"/>
    </source>
</evidence>
<dbReference type="Proteomes" id="UP000241022">
    <property type="component" value="Unassembled WGS sequence"/>
</dbReference>
<keyword evidence="6" id="KW-1185">Reference proteome</keyword>
<dbReference type="InterPro" id="IPR028098">
    <property type="entry name" value="Glyco_trans_4-like_N"/>
</dbReference>
<dbReference type="Proteomes" id="UP000030944">
    <property type="component" value="Chromosome"/>
</dbReference>
<feature type="domain" description="Glycosyltransferase subfamily 4-like N-terminal" evidence="2">
    <location>
        <begin position="12"/>
        <end position="143"/>
    </location>
</feature>
<dbReference type="GO" id="GO:0016757">
    <property type="term" value="F:glycosyltransferase activity"/>
    <property type="evidence" value="ECO:0007669"/>
    <property type="project" value="InterPro"/>
</dbReference>
<dbReference type="SUPFAM" id="SSF53756">
    <property type="entry name" value="UDP-Glycosyltransferase/glycogen phosphorylase"/>
    <property type="match status" value="1"/>
</dbReference>
<dbReference type="STRING" id="1410606.T478_0131"/>
<evidence type="ECO:0000259" key="2">
    <source>
        <dbReference type="Pfam" id="PF13439"/>
    </source>
</evidence>
<dbReference type="GeneID" id="24816028"/>
<evidence type="ECO:0000313" key="3">
    <source>
        <dbReference type="EMBL" id="AJA92014.1"/>
    </source>
</evidence>
<accession>A0A0A7UYZ3</accession>
<dbReference type="HOGENOM" id="CLU_848879_0_0_2"/>
<dbReference type="PANTHER" id="PTHR12526">
    <property type="entry name" value="GLYCOSYLTRANSFERASE"/>
    <property type="match status" value="1"/>
</dbReference>
<dbReference type="PANTHER" id="PTHR12526:SF625">
    <property type="entry name" value="PHOSPHATIDYLINOSITOL GLYCAN-CLASS A"/>
    <property type="match status" value="1"/>
</dbReference>
<dbReference type="Pfam" id="PF00534">
    <property type="entry name" value="Glycos_transf_1"/>
    <property type="match status" value="1"/>
</dbReference>
<dbReference type="Gene3D" id="3.40.50.2000">
    <property type="entry name" value="Glycogen Phosphorylase B"/>
    <property type="match status" value="3"/>
</dbReference>
<dbReference type="AlphaFoldDB" id="A0A0A7UYZ3"/>
<dbReference type="KEGG" id="nbv:T478_0131"/>
<sequence length="316" mass="35474">MKFLFISPRFSGGIGGHAAMLAEQLTKNGHEVKKMETTHIPIKNMKNPSFAVLSSLKSMFDREFYDIVHGFNIPSAYAMKYAKGKKKVLSVHGVFSDQVDTLHSKSVSSIAKNAQSQVLQWPDKLTTDSKATQKLYKEKFDIEFEYLPSPLDTTMFNKIGSVKKIKNQIAYVGRDSREKGIDILKEAESEINGNVVYCTDRSWEEAMHIIKSSSIVVVPSRMESLPTTVKEAFYLNVPVIGTNVGGIPELIKNNETGIIVPPENPSELAQAINELLSDREKSEKLATNGNTFVKNNMTWDVILPKYVQFYEDLLKD</sequence>
<evidence type="ECO:0000259" key="1">
    <source>
        <dbReference type="Pfam" id="PF00534"/>
    </source>
</evidence>
<reference evidence="4" key="3">
    <citation type="submission" date="2016-05" db="EMBL/GenBank/DDBJ databases">
        <authorList>
            <person name="Lavstsen T."/>
            <person name="Jespersen J.S."/>
        </authorList>
    </citation>
    <scope>NUCLEOTIDE SEQUENCE [LARGE SCALE GENOMIC DNA]</scope>
    <source>
        <strain evidence="4">U25</strain>
    </source>
</reference>
<name>A0A0A7UYZ3_9ARCH</name>
<organism evidence="3 5">
    <name type="scientific">Candidatus Nitrosopelagicus brevis</name>
    <dbReference type="NCBI Taxonomy" id="1410606"/>
    <lineage>
        <taxon>Archaea</taxon>
        <taxon>Nitrososphaerota</taxon>
    </lineage>
</organism>
<protein>
    <submittedName>
        <fullName evidence="4">Glycosyl transferase</fullName>
    </submittedName>
    <submittedName>
        <fullName evidence="3">Glycosyltransferases group 1</fullName>
    </submittedName>
</protein>
<dbReference type="InterPro" id="IPR001296">
    <property type="entry name" value="Glyco_trans_1"/>
</dbReference>
<dbReference type="EMBL" id="LXWN01000002">
    <property type="protein sequence ID" value="PTL87389.1"/>
    <property type="molecule type" value="Genomic_DNA"/>
</dbReference>
<dbReference type="EMBL" id="CP007026">
    <property type="protein sequence ID" value="AJA92014.1"/>
    <property type="molecule type" value="Genomic_DNA"/>
</dbReference>
<feature type="domain" description="Glycosyl transferase family 1" evidence="1">
    <location>
        <begin position="189"/>
        <end position="290"/>
    </location>
</feature>